<dbReference type="PANTHER" id="PTHR30061">
    <property type="entry name" value="MALTOSE-BINDING PERIPLASMIC PROTEIN"/>
    <property type="match status" value="1"/>
</dbReference>
<name>A0A829H640_LACPA</name>
<reference evidence="5 6" key="1">
    <citation type="journal article" date="2013" name="PLoS ONE">
        <title>Lactobacillus paracasei comparative genomics: towards species pan-genome definition and exploitation of diversity.</title>
        <authorList>
            <person name="Smokvina T."/>
            <person name="Wels M."/>
            <person name="Polka J."/>
            <person name="Chervaux C."/>
            <person name="Brisse S."/>
            <person name="Boekhorst J."/>
            <person name="van Hylckama Vlieg J.E."/>
            <person name="Siezen R.J."/>
        </authorList>
    </citation>
    <scope>NUCLEOTIDE SEQUENCE [LARGE SCALE GENOMIC DNA]</scope>
    <source>
        <strain evidence="5 6">Lpp41</strain>
    </source>
</reference>
<evidence type="ECO:0000313" key="6">
    <source>
        <dbReference type="Proteomes" id="UP000014244"/>
    </source>
</evidence>
<dbReference type="GO" id="GO:0042956">
    <property type="term" value="P:maltodextrin transmembrane transport"/>
    <property type="evidence" value="ECO:0007669"/>
    <property type="project" value="TreeGrafter"/>
</dbReference>
<comment type="similarity">
    <text evidence="1">Belongs to the bacterial solute-binding protein 1 family.</text>
</comment>
<dbReference type="GO" id="GO:0015768">
    <property type="term" value="P:maltose transport"/>
    <property type="evidence" value="ECO:0007669"/>
    <property type="project" value="TreeGrafter"/>
</dbReference>
<evidence type="ECO:0000256" key="2">
    <source>
        <dbReference type="ARBA" id="ARBA00022448"/>
    </source>
</evidence>
<feature type="signal peptide" evidence="4">
    <location>
        <begin position="1"/>
        <end position="21"/>
    </location>
</feature>
<dbReference type="GO" id="GO:1901982">
    <property type="term" value="F:maltose binding"/>
    <property type="evidence" value="ECO:0007669"/>
    <property type="project" value="TreeGrafter"/>
</dbReference>
<dbReference type="Gene3D" id="3.40.190.10">
    <property type="entry name" value="Periplasmic binding protein-like II"/>
    <property type="match status" value="1"/>
</dbReference>
<keyword evidence="3 4" id="KW-0732">Signal</keyword>
<evidence type="ECO:0000256" key="1">
    <source>
        <dbReference type="ARBA" id="ARBA00008520"/>
    </source>
</evidence>
<evidence type="ECO:0000256" key="3">
    <source>
        <dbReference type="ARBA" id="ARBA00022729"/>
    </source>
</evidence>
<sequence>MKFWKKILIGSATLVTVTLLAACSSKSTSSTSTDAKKVSGSVKLWVDTTQVPYYKKIVANFNKKYPDVKVKVTQSPNGSANAKTDVGKDPAKAADVFEVPNDQLGSMAEAGYINPLSPDATKAVEKHNVAV</sequence>
<protein>
    <submittedName>
        <fullName evidence="5">Sugar ABC transporter periplasmic protein</fullName>
    </submittedName>
</protein>
<dbReference type="EMBL" id="ANKE01000498">
    <property type="protein sequence ID" value="EPC72062.1"/>
    <property type="molecule type" value="Genomic_DNA"/>
</dbReference>
<dbReference type="PANTHER" id="PTHR30061:SF50">
    <property type="entry name" value="MALTOSE_MALTODEXTRIN-BINDING PERIPLASMIC PROTEIN"/>
    <property type="match status" value="1"/>
</dbReference>
<dbReference type="AlphaFoldDB" id="A0A829H640"/>
<gene>
    <name evidence="5" type="ORF">Lpp41_10321</name>
</gene>
<accession>A0A829H640</accession>
<comment type="caution">
    <text evidence="5">The sequence shown here is derived from an EMBL/GenBank/DDBJ whole genome shotgun (WGS) entry which is preliminary data.</text>
</comment>
<dbReference type="SUPFAM" id="SSF53850">
    <property type="entry name" value="Periplasmic binding protein-like II"/>
    <property type="match status" value="1"/>
</dbReference>
<feature type="chain" id="PRO_5038797906" evidence="4">
    <location>
        <begin position="22"/>
        <end position="131"/>
    </location>
</feature>
<evidence type="ECO:0000256" key="4">
    <source>
        <dbReference type="SAM" id="SignalP"/>
    </source>
</evidence>
<dbReference type="Proteomes" id="UP000014244">
    <property type="component" value="Unassembled WGS sequence"/>
</dbReference>
<feature type="non-terminal residue" evidence="5">
    <location>
        <position position="131"/>
    </location>
</feature>
<organism evidence="5 6">
    <name type="scientific">Lacticaseibacillus paracasei subsp. paracasei Lpp41</name>
    <dbReference type="NCBI Taxonomy" id="1256208"/>
    <lineage>
        <taxon>Bacteria</taxon>
        <taxon>Bacillati</taxon>
        <taxon>Bacillota</taxon>
        <taxon>Bacilli</taxon>
        <taxon>Lactobacillales</taxon>
        <taxon>Lactobacillaceae</taxon>
        <taxon>Lacticaseibacillus</taxon>
    </lineage>
</organism>
<evidence type="ECO:0000313" key="5">
    <source>
        <dbReference type="EMBL" id="EPC72062.1"/>
    </source>
</evidence>
<dbReference type="PROSITE" id="PS51257">
    <property type="entry name" value="PROKAR_LIPOPROTEIN"/>
    <property type="match status" value="1"/>
</dbReference>
<dbReference type="GO" id="GO:0055052">
    <property type="term" value="C:ATP-binding cassette (ABC) transporter complex, substrate-binding subunit-containing"/>
    <property type="evidence" value="ECO:0007669"/>
    <property type="project" value="TreeGrafter"/>
</dbReference>
<proteinExistence type="inferred from homology"/>
<keyword evidence="2" id="KW-0813">Transport</keyword>
<dbReference type="InterPro" id="IPR006059">
    <property type="entry name" value="SBP"/>
</dbReference>
<dbReference type="Pfam" id="PF01547">
    <property type="entry name" value="SBP_bac_1"/>
    <property type="match status" value="1"/>
</dbReference>